<evidence type="ECO:0000313" key="1">
    <source>
        <dbReference type="EMBL" id="KTD85124.1"/>
    </source>
</evidence>
<protein>
    <submittedName>
        <fullName evidence="1">Uncharacterized protein</fullName>
    </submittedName>
</protein>
<accession>A0A0W1AV39</accession>
<dbReference type="EMBL" id="LCZJ02000030">
    <property type="protein sequence ID" value="KTD85124.1"/>
    <property type="molecule type" value="Genomic_DNA"/>
</dbReference>
<evidence type="ECO:0000313" key="2">
    <source>
        <dbReference type="Proteomes" id="UP000054709"/>
    </source>
</evidence>
<reference evidence="1 2" key="1">
    <citation type="journal article" date="2015" name="Int. Biodeterior. Biodegradation">
        <title>Physiological and genetic screening methods for the isolation of methyl tert-butyl ether-degrading bacteria for bioremediation purposes.</title>
        <authorList>
            <person name="Guisado I.M."/>
            <person name="Purswani J."/>
            <person name="Gonzalez Lopez J."/>
            <person name="Pozo C."/>
        </authorList>
    </citation>
    <scope>NUCLEOTIDE SEQUENCE [LARGE SCALE GENOMIC DNA]</scope>
    <source>
        <strain evidence="1 2">SH7</strain>
    </source>
</reference>
<proteinExistence type="predicted"/>
<name>A0A0W1AV39_9BACL</name>
<dbReference type="Proteomes" id="UP000054709">
    <property type="component" value="Unassembled WGS sequence"/>
</dbReference>
<comment type="caution">
    <text evidence="1">The sequence shown here is derived from an EMBL/GenBank/DDBJ whole genome shotgun (WGS) entry which is preliminary data.</text>
</comment>
<keyword evidence="2" id="KW-1185">Reference proteome</keyword>
<dbReference type="AlphaFoldDB" id="A0A0W1AV39"/>
<organism evidence="1 2">
    <name type="scientific">Paenibacillus etheri</name>
    <dbReference type="NCBI Taxonomy" id="1306852"/>
    <lineage>
        <taxon>Bacteria</taxon>
        <taxon>Bacillati</taxon>
        <taxon>Bacillota</taxon>
        <taxon>Bacilli</taxon>
        <taxon>Bacillales</taxon>
        <taxon>Paenibacillaceae</taxon>
        <taxon>Paenibacillus</taxon>
    </lineage>
</organism>
<sequence>MRSVAHCAIRLVESLHFDGFHKILMHEVQQNARNEMEKCILMYEVQLNVLLGSEELSRQASWYGAE</sequence>
<gene>
    <name evidence="1" type="ORF">UQ64_22215</name>
</gene>